<evidence type="ECO:0000313" key="2">
    <source>
        <dbReference type="EMBL" id="QBD82508.1"/>
    </source>
</evidence>
<keyword evidence="1" id="KW-0812">Transmembrane</keyword>
<dbReference type="KEGG" id="kbs:EPA93_43680"/>
<feature type="transmembrane region" description="Helical" evidence="1">
    <location>
        <begin position="118"/>
        <end position="142"/>
    </location>
</feature>
<accession>A0A4P6K2Q3</accession>
<keyword evidence="1" id="KW-0472">Membrane</keyword>
<proteinExistence type="predicted"/>
<dbReference type="OrthoDB" id="161036at2"/>
<evidence type="ECO:0000256" key="1">
    <source>
        <dbReference type="SAM" id="Phobius"/>
    </source>
</evidence>
<keyword evidence="3" id="KW-1185">Reference proteome</keyword>
<keyword evidence="1" id="KW-1133">Transmembrane helix</keyword>
<sequence length="145" mass="15844">MYISAIQLNIKRNLQIILIGLIILETVLVLLALIPAQLWARLLPMLDSATIDGPFPPVIAPLVAALLYIVPTVIGFLANCWQRALLYATLPAWIGLGLFVIAATFKVGAFYLLSSDHIVANVSVLELFAALGGIGWLCRYVFKVR</sequence>
<gene>
    <name evidence="2" type="ORF">EPA93_43680</name>
</gene>
<name>A0A4P6K2Q3_KTERU</name>
<dbReference type="AlphaFoldDB" id="A0A4P6K2Q3"/>
<feature type="transmembrane region" description="Helical" evidence="1">
    <location>
        <begin position="90"/>
        <end position="112"/>
    </location>
</feature>
<organism evidence="2 3">
    <name type="scientific">Ktedonosporobacter rubrisoli</name>
    <dbReference type="NCBI Taxonomy" id="2509675"/>
    <lineage>
        <taxon>Bacteria</taxon>
        <taxon>Bacillati</taxon>
        <taxon>Chloroflexota</taxon>
        <taxon>Ktedonobacteria</taxon>
        <taxon>Ktedonobacterales</taxon>
        <taxon>Ktedonosporobacteraceae</taxon>
        <taxon>Ktedonosporobacter</taxon>
    </lineage>
</organism>
<dbReference type="EMBL" id="CP035758">
    <property type="protein sequence ID" value="QBD82508.1"/>
    <property type="molecule type" value="Genomic_DNA"/>
</dbReference>
<protein>
    <submittedName>
        <fullName evidence="2">Uncharacterized protein</fullName>
    </submittedName>
</protein>
<reference evidence="2 3" key="1">
    <citation type="submission" date="2019-01" db="EMBL/GenBank/DDBJ databases">
        <title>Ktedonosporobacter rubrisoli SCAWS-G2.</title>
        <authorList>
            <person name="Huang Y."/>
            <person name="Yan B."/>
        </authorList>
    </citation>
    <scope>NUCLEOTIDE SEQUENCE [LARGE SCALE GENOMIC DNA]</scope>
    <source>
        <strain evidence="2 3">SCAWS-G2</strain>
    </source>
</reference>
<evidence type="ECO:0000313" key="3">
    <source>
        <dbReference type="Proteomes" id="UP000290365"/>
    </source>
</evidence>
<dbReference type="RefSeq" id="WP_129893577.1">
    <property type="nucleotide sequence ID" value="NZ_CP035758.1"/>
</dbReference>
<feature type="transmembrane region" description="Helical" evidence="1">
    <location>
        <begin position="58"/>
        <end position="78"/>
    </location>
</feature>
<dbReference type="Proteomes" id="UP000290365">
    <property type="component" value="Chromosome"/>
</dbReference>
<feature type="transmembrane region" description="Helical" evidence="1">
    <location>
        <begin position="16"/>
        <end position="38"/>
    </location>
</feature>